<feature type="compositionally biased region" description="Basic and acidic residues" evidence="1">
    <location>
        <begin position="17"/>
        <end position="36"/>
    </location>
</feature>
<feature type="region of interest" description="Disordered" evidence="1">
    <location>
        <begin position="345"/>
        <end position="372"/>
    </location>
</feature>
<feature type="region of interest" description="Disordered" evidence="1">
    <location>
        <begin position="1"/>
        <end position="41"/>
    </location>
</feature>
<dbReference type="AlphaFoldDB" id="Q10MR6"/>
<evidence type="ECO:0000256" key="1">
    <source>
        <dbReference type="SAM" id="MobiDB-lite"/>
    </source>
</evidence>
<feature type="compositionally biased region" description="Low complexity" evidence="1">
    <location>
        <begin position="363"/>
        <end position="372"/>
    </location>
</feature>
<sequence>MAAGREVAGSGVGAAGEGERASRRDGCGGRKEEEAVGARAAAGEEAVGAVERLWDAADDAEQDGGGLVTIFLVVVAVDGCQAERFGREGGAASKPVRACLLLPRSAALACRPSAHRCSTCHSRLPRLRPSLPLSCFFPVRRRAHSTTGRRARICPAARECAADMWAPFEGPLVNLFRLRNNLLRGPFCGQAAGLARATQFRSTNLLVRWDWEPPRAGWFKLNFDGSVYHDGSGSASIGGAIRGPASVAFAETTDHWSIGVRGGGPRGALIRGLRLVSLSPVSWRGWWLRATTVQLLRGDWRGDTDADPGRPARRDRHLARLLRRGWRAACLPGEQPQVADDVLCPRRTGIPESGRRHPPSPRRPTMTAAASRTTRMRYSDNQEGFLEMARSCTHKRRAVAVRPLVQRTWRQRSSPWPKSVHGHAAGSINSTDMANSSLSLLFV</sequence>
<reference evidence="2" key="1">
    <citation type="journal article" date="2005" name="Genome Res.">
        <title>Sequence, annotation, and analysis of synteny between rice chromosome 3 and diverged grass species.</title>
        <authorList>
            <consortium name="Rice Chromosome 3 Sequencing Consortium"/>
            <person name="Buell C.R."/>
            <person name="Yuan Q."/>
            <person name="Ouyang S."/>
            <person name="Liu J."/>
            <person name="Zhu W."/>
            <person name="Wang A."/>
            <person name="Maiti R."/>
            <person name="Haas B."/>
            <person name="Wortman J."/>
            <person name="Pertea M."/>
            <person name="Jones K.M."/>
            <person name="Kim M."/>
            <person name="Overton L."/>
            <person name="Tsitrin T."/>
            <person name="Fadrosh D."/>
            <person name="Bera J."/>
            <person name="Weaver B."/>
            <person name="Jin S."/>
            <person name="Johri S."/>
            <person name="Reardon M."/>
            <person name="Webb K."/>
            <person name="Hill J."/>
            <person name="Moffat K."/>
            <person name="Tallon L."/>
            <person name="Van Aken S."/>
            <person name="Lewis M."/>
            <person name="Utterback T."/>
            <person name="Feldblyum T."/>
            <person name="Zismann V."/>
            <person name="Iobst S."/>
            <person name="Hsiao J."/>
            <person name="de Vazeille A.R."/>
            <person name="Salzberg S.L."/>
            <person name="White O."/>
            <person name="Fraser C."/>
            <person name="Yu Y."/>
            <person name="Kim H."/>
            <person name="Rambo T."/>
            <person name="Currie J."/>
            <person name="Collura K."/>
            <person name="Kernodle-Thompson S."/>
            <person name="Wei F."/>
            <person name="Kudrna K."/>
            <person name="Ammiraju J.S."/>
            <person name="Luo M."/>
            <person name="Goicoechea J.L."/>
            <person name="Wing R.A."/>
            <person name="Henry D."/>
            <person name="Oates R."/>
            <person name="Palmer M."/>
            <person name="Pries G."/>
            <person name="Saski C."/>
            <person name="Simmons J."/>
            <person name="Soderlund C."/>
            <person name="Nelson W."/>
            <person name="de la Bastide M."/>
            <person name="Spiegel L."/>
            <person name="Nascimento L."/>
            <person name="Huang E."/>
            <person name="Preston R."/>
            <person name="Zutavern T."/>
            <person name="Palmer L."/>
            <person name="O'Shaughnessy A."/>
            <person name="Dike S."/>
            <person name="McCombie W.R."/>
            <person name="Minx P."/>
            <person name="Cordum H."/>
            <person name="Wilson R."/>
            <person name="Jin W."/>
            <person name="Lee H.R."/>
            <person name="Jiang J."/>
            <person name="Jackson S."/>
        </authorList>
    </citation>
    <scope>NUCLEOTIDE SEQUENCE [LARGE SCALE GENOMIC DNA]</scope>
</reference>
<accession>Q10MR6</accession>
<reference evidence="2" key="2">
    <citation type="submission" date="2006-06" db="EMBL/GenBank/DDBJ databases">
        <authorList>
            <person name="Buell R."/>
            <person name="Wing R.A."/>
            <person name="McCombie W.A."/>
            <person name="Ouyang S."/>
        </authorList>
    </citation>
    <scope>NUCLEOTIDE SEQUENCE</scope>
</reference>
<name>Q10MR6_ORYSJ</name>
<dbReference type="EMBL" id="DP000009">
    <property type="protein sequence ID" value="ABF95459.1"/>
    <property type="molecule type" value="Genomic_DNA"/>
</dbReference>
<proteinExistence type="predicted"/>
<organism evidence="2">
    <name type="scientific">Oryza sativa subsp. japonica</name>
    <name type="common">Rice</name>
    <dbReference type="NCBI Taxonomy" id="39947"/>
    <lineage>
        <taxon>Eukaryota</taxon>
        <taxon>Viridiplantae</taxon>
        <taxon>Streptophyta</taxon>
        <taxon>Embryophyta</taxon>
        <taxon>Tracheophyta</taxon>
        <taxon>Spermatophyta</taxon>
        <taxon>Magnoliopsida</taxon>
        <taxon>Liliopsida</taxon>
        <taxon>Poales</taxon>
        <taxon>Poaceae</taxon>
        <taxon>BOP clade</taxon>
        <taxon>Oryzoideae</taxon>
        <taxon>Oryzeae</taxon>
        <taxon>Oryzinae</taxon>
        <taxon>Oryza</taxon>
        <taxon>Oryza sativa</taxon>
    </lineage>
</organism>
<evidence type="ECO:0000313" key="2">
    <source>
        <dbReference type="EMBL" id="ABF95459.1"/>
    </source>
</evidence>
<gene>
    <name evidence="2" type="ordered locus">LOC_Os03g18670</name>
</gene>
<protein>
    <submittedName>
        <fullName evidence="2">Uncharacterized protein</fullName>
    </submittedName>
</protein>